<accession>A0A0F9SYA7</accession>
<proteinExistence type="predicted"/>
<dbReference type="EMBL" id="LAZR01000468">
    <property type="protein sequence ID" value="KKN67652.1"/>
    <property type="molecule type" value="Genomic_DNA"/>
</dbReference>
<comment type="caution">
    <text evidence="1">The sequence shown here is derived from an EMBL/GenBank/DDBJ whole genome shotgun (WGS) entry which is preliminary data.</text>
</comment>
<organism evidence="1">
    <name type="scientific">marine sediment metagenome</name>
    <dbReference type="NCBI Taxonomy" id="412755"/>
    <lineage>
        <taxon>unclassified sequences</taxon>
        <taxon>metagenomes</taxon>
        <taxon>ecological metagenomes</taxon>
    </lineage>
</organism>
<name>A0A0F9SYA7_9ZZZZ</name>
<evidence type="ECO:0000313" key="1">
    <source>
        <dbReference type="EMBL" id="KKN67652.1"/>
    </source>
</evidence>
<gene>
    <name evidence="1" type="ORF">LCGC14_0459110</name>
</gene>
<dbReference type="AlphaFoldDB" id="A0A0F9SYA7"/>
<reference evidence="1" key="1">
    <citation type="journal article" date="2015" name="Nature">
        <title>Complex archaea that bridge the gap between prokaryotes and eukaryotes.</title>
        <authorList>
            <person name="Spang A."/>
            <person name="Saw J.H."/>
            <person name="Jorgensen S.L."/>
            <person name="Zaremba-Niedzwiedzka K."/>
            <person name="Martijn J."/>
            <person name="Lind A.E."/>
            <person name="van Eijk R."/>
            <person name="Schleper C."/>
            <person name="Guy L."/>
            <person name="Ettema T.J."/>
        </authorList>
    </citation>
    <scope>NUCLEOTIDE SEQUENCE</scope>
</reference>
<protein>
    <submittedName>
        <fullName evidence="1">Uncharacterized protein</fullName>
    </submittedName>
</protein>
<sequence length="502" mass="58281">MIEENIFKKISQKAPFLDEDDLDTWVVPMLMEHYDPRLHVLARKAYKDGKGETPTIAVDAFKEHSKIELRSALETFFFRKEHWKNNRDLNSYLLTCFRRLSGRLYWDQNIARRTSIPTCPACKYEGRKELLLKESGMLKCQHCTKESERLADELKNMDQTSGEFILIQTKYKFYSQFAFHSKKGLKCPDCSLFIPESIVNDRVLCPYPNCIYMGGVANVDQMSHPTGVSCRNMVSLNKPITTHGGGSSTISFQDMFEADTMDPAACLDMQARCKKEHDVLSEVIEDQIRTIKRTNSSSTMIQKLLMYEAYKKMLNKHPEDMISYLAHVKQNSDFPIQARIFQEYTSLIENALPFSIEKRGKTIDIISLTNPDLALFEGISTFKAEIGQNYTIPNNTTEEYIGGRNFKNYGRCFIGRIIDIIDDTGKSIKNNIKEYSFVQIKMDELVKPGTPVTVKHFRILPHYEMHSMVFLQRIRRHIVDSIYFRLHKTKRIPRRKKCSNEE</sequence>